<dbReference type="Proteomes" id="UP000265962">
    <property type="component" value="Unassembled WGS sequence"/>
</dbReference>
<dbReference type="Gene3D" id="3.40.50.1820">
    <property type="entry name" value="alpha/beta hydrolase"/>
    <property type="match status" value="1"/>
</dbReference>
<dbReference type="GO" id="GO:0005737">
    <property type="term" value="C:cytoplasm"/>
    <property type="evidence" value="ECO:0007669"/>
    <property type="project" value="UniProtKB-SubCell"/>
</dbReference>
<dbReference type="EMBL" id="OMOH01000010">
    <property type="protein sequence ID" value="SPF69207.1"/>
    <property type="molecule type" value="Genomic_DNA"/>
</dbReference>
<comment type="subcellular location">
    <subcellularLocation>
        <location evidence="1">Cytoplasm</location>
    </subcellularLocation>
</comment>
<dbReference type="Pfam" id="PF00756">
    <property type="entry name" value="Esterase"/>
    <property type="match status" value="1"/>
</dbReference>
<evidence type="ECO:0000256" key="2">
    <source>
        <dbReference type="ARBA" id="ARBA00022490"/>
    </source>
</evidence>
<accession>A0A375I7G4</accession>
<dbReference type="PANTHER" id="PTHR48098">
    <property type="entry name" value="ENTEROCHELIN ESTERASE-RELATED"/>
    <property type="match status" value="1"/>
</dbReference>
<evidence type="ECO:0000256" key="4">
    <source>
        <dbReference type="ARBA" id="ARBA00024201"/>
    </source>
</evidence>
<dbReference type="InterPro" id="IPR021764">
    <property type="entry name" value="Enterochelin_esterase_N"/>
</dbReference>
<sequence>MPPHTSPPGTAGGPAPSRVRAWLSASGSRTGGSPWHDVRAAGTPLVTAAPHHPDLRSVTFVWRSGAKLDGVHLQLNRVTDKSDARKGLMTRVGEDAWALTLLLPATYRGSYTFSEIPRGMLAECLPRLGTRWSGLENHPDPFNTAPRLHGRGTREASVLALDQAPAQDEWAGSVARPAGHLFCDSLVVAGRERRVRLYLPPVDRSRPLGLLVVTDAEVWLDRMGLLGAIDSATESGRIRPFAVLGIDNLDIPDRIAILGGRSRLVEETARRLIPQVRGDHPGPAWAGRERTVMAGQRLGGVTALMAAITAPDVFGAVLAHSPSMWWTPDARRRPADLTEHGASWVTRRVLADPPADVRVRLGVGSLEGPMVSHVRRLHDGLVSAGVDSELTTYTGGHDLAWWRGALIDGLAAL</sequence>
<dbReference type="SUPFAM" id="SSF53474">
    <property type="entry name" value="alpha/beta-Hydrolases"/>
    <property type="match status" value="1"/>
</dbReference>
<evidence type="ECO:0000256" key="1">
    <source>
        <dbReference type="ARBA" id="ARBA00004496"/>
    </source>
</evidence>
<dbReference type="GO" id="GO:0005975">
    <property type="term" value="P:carbohydrate metabolic process"/>
    <property type="evidence" value="ECO:0007669"/>
    <property type="project" value="UniProtKB-ARBA"/>
</dbReference>
<dbReference type="InterPro" id="IPR050583">
    <property type="entry name" value="Mycobacterial_A85_antigen"/>
</dbReference>
<dbReference type="PANTHER" id="PTHR48098:SF3">
    <property type="entry name" value="IRON(III) ENTEROBACTIN ESTERASE"/>
    <property type="match status" value="1"/>
</dbReference>
<proteinExistence type="inferred from homology"/>
<dbReference type="InterPro" id="IPR029058">
    <property type="entry name" value="AB_hydrolase_fold"/>
</dbReference>
<dbReference type="InterPro" id="IPR014756">
    <property type="entry name" value="Ig_E-set"/>
</dbReference>
<keyword evidence="7" id="KW-1185">Reference proteome</keyword>
<dbReference type="Pfam" id="PF11806">
    <property type="entry name" value="Enterochelin_N"/>
    <property type="match status" value="1"/>
</dbReference>
<evidence type="ECO:0000313" key="7">
    <source>
        <dbReference type="Proteomes" id="UP000265962"/>
    </source>
</evidence>
<keyword evidence="3 6" id="KW-0378">Hydrolase</keyword>
<feature type="domain" description="Enterochelin esterase N-terminal" evidence="5">
    <location>
        <begin position="58"/>
        <end position="170"/>
    </location>
</feature>
<evidence type="ECO:0000259" key="5">
    <source>
        <dbReference type="Pfam" id="PF11806"/>
    </source>
</evidence>
<evidence type="ECO:0000313" key="6">
    <source>
        <dbReference type="EMBL" id="SPF69207.1"/>
    </source>
</evidence>
<gene>
    <name evidence="6" type="ORF">PROPJV5_2168</name>
</gene>
<keyword evidence="2" id="KW-0963">Cytoplasm</keyword>
<dbReference type="GO" id="GO:0006826">
    <property type="term" value="P:iron ion transport"/>
    <property type="evidence" value="ECO:0007669"/>
    <property type="project" value="InterPro"/>
</dbReference>
<evidence type="ECO:0000256" key="3">
    <source>
        <dbReference type="ARBA" id="ARBA00022801"/>
    </source>
</evidence>
<reference evidence="7" key="1">
    <citation type="submission" date="2018-02" db="EMBL/GenBank/DDBJ databases">
        <authorList>
            <person name="Hornung B."/>
        </authorList>
    </citation>
    <scope>NUCLEOTIDE SEQUENCE [LARGE SCALE GENOMIC DNA]</scope>
</reference>
<dbReference type="GO" id="GO:0008849">
    <property type="term" value="F:enterochelin esterase activity"/>
    <property type="evidence" value="ECO:0007669"/>
    <property type="project" value="InterPro"/>
</dbReference>
<protein>
    <submittedName>
        <fullName evidence="6">Alpha/Beta hydrolase fold</fullName>
    </submittedName>
</protein>
<dbReference type="AlphaFoldDB" id="A0A375I7G4"/>
<name>A0A375I7G4_9ACTN</name>
<dbReference type="Gene3D" id="2.60.40.10">
    <property type="entry name" value="Immunoglobulins"/>
    <property type="match status" value="1"/>
</dbReference>
<organism evidence="6 7">
    <name type="scientific">Propionibacterium ruminifibrarum</name>
    <dbReference type="NCBI Taxonomy" id="1962131"/>
    <lineage>
        <taxon>Bacteria</taxon>
        <taxon>Bacillati</taxon>
        <taxon>Actinomycetota</taxon>
        <taxon>Actinomycetes</taxon>
        <taxon>Propionibacteriales</taxon>
        <taxon>Propionibacteriaceae</taxon>
        <taxon>Propionibacterium</taxon>
    </lineage>
</organism>
<dbReference type="SUPFAM" id="SSF81296">
    <property type="entry name" value="E set domains"/>
    <property type="match status" value="1"/>
</dbReference>
<dbReference type="GO" id="GO:0005506">
    <property type="term" value="F:iron ion binding"/>
    <property type="evidence" value="ECO:0007669"/>
    <property type="project" value="InterPro"/>
</dbReference>
<comment type="similarity">
    <text evidence="4">Belongs to the Fes family.</text>
</comment>
<dbReference type="InterPro" id="IPR013783">
    <property type="entry name" value="Ig-like_fold"/>
</dbReference>
<dbReference type="InterPro" id="IPR000801">
    <property type="entry name" value="Esterase-like"/>
</dbReference>